<organism evidence="2 3">
    <name type="scientific">Carex littledalei</name>
    <dbReference type="NCBI Taxonomy" id="544730"/>
    <lineage>
        <taxon>Eukaryota</taxon>
        <taxon>Viridiplantae</taxon>
        <taxon>Streptophyta</taxon>
        <taxon>Embryophyta</taxon>
        <taxon>Tracheophyta</taxon>
        <taxon>Spermatophyta</taxon>
        <taxon>Magnoliopsida</taxon>
        <taxon>Liliopsida</taxon>
        <taxon>Poales</taxon>
        <taxon>Cyperaceae</taxon>
        <taxon>Cyperoideae</taxon>
        <taxon>Cariceae</taxon>
        <taxon>Carex</taxon>
        <taxon>Carex subgen. Euthyceras</taxon>
    </lineage>
</organism>
<reference evidence="2" key="1">
    <citation type="submission" date="2020-01" db="EMBL/GenBank/DDBJ databases">
        <title>Genome sequence of Kobresia littledalei, the first chromosome-level genome in the family Cyperaceae.</title>
        <authorList>
            <person name="Qu G."/>
        </authorList>
    </citation>
    <scope>NUCLEOTIDE SEQUENCE</scope>
    <source>
        <strain evidence="2">C.B.Clarke</strain>
        <tissue evidence="2">Leaf</tissue>
    </source>
</reference>
<dbReference type="AlphaFoldDB" id="A0A833QRA3"/>
<comment type="caution">
    <text evidence="2">The sequence shown here is derived from an EMBL/GenBank/DDBJ whole genome shotgun (WGS) entry which is preliminary data.</text>
</comment>
<feature type="compositionally biased region" description="Basic and acidic residues" evidence="1">
    <location>
        <begin position="27"/>
        <end position="36"/>
    </location>
</feature>
<dbReference type="EMBL" id="SWLB01000023">
    <property type="protein sequence ID" value="KAF3323762.1"/>
    <property type="molecule type" value="Genomic_DNA"/>
</dbReference>
<dbReference type="Proteomes" id="UP000623129">
    <property type="component" value="Unassembled WGS sequence"/>
</dbReference>
<protein>
    <submittedName>
        <fullName evidence="2">Uncharacterized protein</fullName>
    </submittedName>
</protein>
<evidence type="ECO:0000313" key="2">
    <source>
        <dbReference type="EMBL" id="KAF3323762.1"/>
    </source>
</evidence>
<keyword evidence="3" id="KW-1185">Reference proteome</keyword>
<sequence>MSSLVNMLNTNMEKLREKNRSAFPASEKPETEHEKSAEYPVFLSQLVLRIKHRPPPTLFSEATVSLMLDCFSP</sequence>
<evidence type="ECO:0000256" key="1">
    <source>
        <dbReference type="SAM" id="MobiDB-lite"/>
    </source>
</evidence>
<name>A0A833QRA3_9POAL</name>
<dbReference type="OrthoDB" id="607613at2759"/>
<proteinExistence type="predicted"/>
<feature type="region of interest" description="Disordered" evidence="1">
    <location>
        <begin position="15"/>
        <end position="36"/>
    </location>
</feature>
<accession>A0A833QRA3</accession>
<gene>
    <name evidence="2" type="ORF">FCM35_KLT12493</name>
</gene>
<evidence type="ECO:0000313" key="3">
    <source>
        <dbReference type="Proteomes" id="UP000623129"/>
    </source>
</evidence>